<gene>
    <name evidence="2" type="ORF">N7493_008528</name>
</gene>
<sequence length="416" mass="47312">MLSLPSSSTHASKRKAENDMTSPPPVRRLRLSAPEPADPLPAGRKIAQPDSIQAILKENHRIRLYVHPIAWTEKQLQLLGFHFDQNLGKKKEKPVPPESQQSNCHDDGIHDTDSPAKLHRKALRLSQDLSGAAIRLIWNYDLLVKQYAMEEILNAYNIHPFEQEYPFSYDRLYFYFHGRPVAKLRTDRIFSSNSMAPSLAFITPRTIALRRQSHVSARPDRKKLKPNNPVDRIEWRKLVAIMPPNNLEDPYIASILIALAQEKRRQQQKQEQQGSEKQEDPATAKSEILEQLDADPTLSVEESSTSCPLSSSTEQMNQNTVDSSAFKVQVLVLDGESSASGSELYFYNASIPSEFLDKLDKPLDFSPSLPIEIQYCCIPLKASIRLVVLLARKSRSFEPRAMEWKQVYEGDLRGDQ</sequence>
<dbReference type="AlphaFoldDB" id="A0AAD6HHA7"/>
<name>A0AAD6HHA7_9EURO</name>
<feature type="region of interest" description="Disordered" evidence="1">
    <location>
        <begin position="293"/>
        <end position="318"/>
    </location>
</feature>
<evidence type="ECO:0000313" key="2">
    <source>
        <dbReference type="EMBL" id="KAJ5716617.1"/>
    </source>
</evidence>
<evidence type="ECO:0000313" key="3">
    <source>
        <dbReference type="Proteomes" id="UP001215712"/>
    </source>
</evidence>
<dbReference type="Proteomes" id="UP001215712">
    <property type="component" value="Unassembled WGS sequence"/>
</dbReference>
<organism evidence="2 3">
    <name type="scientific">Penicillium malachiteum</name>
    <dbReference type="NCBI Taxonomy" id="1324776"/>
    <lineage>
        <taxon>Eukaryota</taxon>
        <taxon>Fungi</taxon>
        <taxon>Dikarya</taxon>
        <taxon>Ascomycota</taxon>
        <taxon>Pezizomycotina</taxon>
        <taxon>Eurotiomycetes</taxon>
        <taxon>Eurotiomycetidae</taxon>
        <taxon>Eurotiales</taxon>
        <taxon>Aspergillaceae</taxon>
        <taxon>Penicillium</taxon>
    </lineage>
</organism>
<feature type="compositionally biased region" description="Polar residues" evidence="1">
    <location>
        <begin position="1"/>
        <end position="10"/>
    </location>
</feature>
<comment type="caution">
    <text evidence="2">The sequence shown here is derived from an EMBL/GenBank/DDBJ whole genome shotgun (WGS) entry which is preliminary data.</text>
</comment>
<feature type="region of interest" description="Disordered" evidence="1">
    <location>
        <begin position="89"/>
        <end position="112"/>
    </location>
</feature>
<keyword evidence="3" id="KW-1185">Reference proteome</keyword>
<feature type="region of interest" description="Disordered" evidence="1">
    <location>
        <begin position="1"/>
        <end position="46"/>
    </location>
</feature>
<feature type="compositionally biased region" description="Low complexity" evidence="1">
    <location>
        <begin position="299"/>
        <end position="314"/>
    </location>
</feature>
<protein>
    <submittedName>
        <fullName evidence="2">Uncharacterized protein</fullName>
    </submittedName>
</protein>
<evidence type="ECO:0000256" key="1">
    <source>
        <dbReference type="SAM" id="MobiDB-lite"/>
    </source>
</evidence>
<dbReference type="EMBL" id="JAQJAN010000012">
    <property type="protein sequence ID" value="KAJ5716617.1"/>
    <property type="molecule type" value="Genomic_DNA"/>
</dbReference>
<reference evidence="2" key="1">
    <citation type="journal article" date="2023" name="IMA Fungus">
        <title>Comparative genomic study of the Penicillium genus elucidates a diverse pangenome and 15 lateral gene transfer events.</title>
        <authorList>
            <person name="Petersen C."/>
            <person name="Sorensen T."/>
            <person name="Nielsen M.R."/>
            <person name="Sondergaard T.E."/>
            <person name="Sorensen J.L."/>
            <person name="Fitzpatrick D.A."/>
            <person name="Frisvad J.C."/>
            <person name="Nielsen K.L."/>
        </authorList>
    </citation>
    <scope>NUCLEOTIDE SEQUENCE</scope>
    <source>
        <strain evidence="2">IBT 17514</strain>
    </source>
</reference>
<accession>A0AAD6HHA7</accession>
<reference evidence="2" key="2">
    <citation type="submission" date="2023-01" db="EMBL/GenBank/DDBJ databases">
        <authorList>
            <person name="Petersen C."/>
        </authorList>
    </citation>
    <scope>NUCLEOTIDE SEQUENCE</scope>
    <source>
        <strain evidence="2">IBT 17514</strain>
    </source>
</reference>
<proteinExistence type="predicted"/>